<dbReference type="EMBL" id="UYYG01001151">
    <property type="protein sequence ID" value="VDN55151.1"/>
    <property type="molecule type" value="Genomic_DNA"/>
</dbReference>
<feature type="compositionally biased region" description="Polar residues" evidence="1">
    <location>
        <begin position="12"/>
        <end position="25"/>
    </location>
</feature>
<dbReference type="Pfam" id="PF02205">
    <property type="entry name" value="WH2"/>
    <property type="match status" value="1"/>
</dbReference>
<name>A0A0N4U279_DRAME</name>
<dbReference type="Proteomes" id="UP000038040">
    <property type="component" value="Unplaced"/>
</dbReference>
<feature type="compositionally biased region" description="Basic and acidic residues" evidence="1">
    <location>
        <begin position="201"/>
        <end position="229"/>
    </location>
</feature>
<sequence>MPPPPPPPPPQTTSYNGSNRGTPVKSNERARLLSEIQTGTKLRKTITNDRSAPVIGNSGIRDSNGPLTGASGVQGNSMLAFGAGGRFFANGLPRKPSDNRKNTAVDLNSGPIMHKSTQPDANSTSKSLEPNSPINPINFESNQTISSGIIARVNQFDRISRPVLAPPVPPSAKTKPVIPNVPPVKKPSPSPQFKTMRPTKMMHEMDGRLRRSGSSEDVRRNSSIEKKEYSPSQQLNHPQSLTKIAKPVGPPPPPPSQPPRAGRIAMLTASDSLNNHSPAISSLQIASKFHTALKVEDDIQPPPPPPRTASASLIADPMDRFTFISIEELPLPEVFSRSKKIYEFYTGRKNAPAIPPY</sequence>
<evidence type="ECO:0000313" key="4">
    <source>
        <dbReference type="Proteomes" id="UP000038040"/>
    </source>
</evidence>
<feature type="compositionally biased region" description="Pro residues" evidence="1">
    <location>
        <begin position="179"/>
        <end position="190"/>
    </location>
</feature>
<feature type="compositionally biased region" description="Pro residues" evidence="1">
    <location>
        <begin position="248"/>
        <end position="258"/>
    </location>
</feature>
<feature type="region of interest" description="Disordered" evidence="1">
    <location>
        <begin position="91"/>
        <end position="140"/>
    </location>
</feature>
<dbReference type="GO" id="GO:0003779">
    <property type="term" value="F:actin binding"/>
    <property type="evidence" value="ECO:0007669"/>
    <property type="project" value="InterPro"/>
</dbReference>
<organism evidence="4 6">
    <name type="scientific">Dracunculus medinensis</name>
    <name type="common">Guinea worm</name>
    <dbReference type="NCBI Taxonomy" id="318479"/>
    <lineage>
        <taxon>Eukaryota</taxon>
        <taxon>Metazoa</taxon>
        <taxon>Ecdysozoa</taxon>
        <taxon>Nematoda</taxon>
        <taxon>Chromadorea</taxon>
        <taxon>Rhabditida</taxon>
        <taxon>Spirurina</taxon>
        <taxon>Dracunculoidea</taxon>
        <taxon>Dracunculidae</taxon>
        <taxon>Dracunculus</taxon>
    </lineage>
</organism>
<dbReference type="OrthoDB" id="5877983at2759"/>
<accession>A0A0N4U279</accession>
<reference evidence="3 5" key="2">
    <citation type="submission" date="2018-11" db="EMBL/GenBank/DDBJ databases">
        <authorList>
            <consortium name="Pathogen Informatics"/>
        </authorList>
    </citation>
    <scope>NUCLEOTIDE SEQUENCE [LARGE SCALE GENOMIC DNA]</scope>
</reference>
<feature type="compositionally biased region" description="Polar residues" evidence="1">
    <location>
        <begin position="115"/>
        <end position="140"/>
    </location>
</feature>
<evidence type="ECO:0000256" key="1">
    <source>
        <dbReference type="SAM" id="MobiDB-lite"/>
    </source>
</evidence>
<evidence type="ECO:0000313" key="6">
    <source>
        <dbReference type="WBParaSite" id="DME_0000076401-mRNA-1"/>
    </source>
</evidence>
<evidence type="ECO:0000259" key="2">
    <source>
        <dbReference type="PROSITE" id="PS51082"/>
    </source>
</evidence>
<reference evidence="6" key="1">
    <citation type="submission" date="2017-02" db="UniProtKB">
        <authorList>
            <consortium name="WormBaseParasite"/>
        </authorList>
    </citation>
    <scope>IDENTIFICATION</scope>
</reference>
<gene>
    <name evidence="3" type="ORF">DME_LOCUS5124</name>
</gene>
<feature type="domain" description="WH2" evidence="2">
    <location>
        <begin position="28"/>
        <end position="45"/>
    </location>
</feature>
<dbReference type="PROSITE" id="PS51082">
    <property type="entry name" value="WH2"/>
    <property type="match status" value="1"/>
</dbReference>
<feature type="compositionally biased region" description="Polar residues" evidence="1">
    <location>
        <begin position="230"/>
        <end position="242"/>
    </location>
</feature>
<feature type="compositionally biased region" description="Pro residues" evidence="1">
    <location>
        <begin position="1"/>
        <end position="11"/>
    </location>
</feature>
<dbReference type="AlphaFoldDB" id="A0A0N4U279"/>
<dbReference type="InterPro" id="IPR003124">
    <property type="entry name" value="WH2_dom"/>
</dbReference>
<evidence type="ECO:0000313" key="5">
    <source>
        <dbReference type="Proteomes" id="UP000274756"/>
    </source>
</evidence>
<protein>
    <submittedName>
        <fullName evidence="6">WH2 domain-containing protein</fullName>
    </submittedName>
</protein>
<feature type="region of interest" description="Disordered" evidence="1">
    <location>
        <begin position="1"/>
        <end position="71"/>
    </location>
</feature>
<dbReference type="STRING" id="318479.A0A0N4U279"/>
<keyword evidence="5" id="KW-1185">Reference proteome</keyword>
<feature type="region of interest" description="Disordered" evidence="1">
    <location>
        <begin position="162"/>
        <end position="264"/>
    </location>
</feature>
<dbReference type="WBParaSite" id="DME_0000076401-mRNA-1">
    <property type="protein sequence ID" value="DME_0000076401-mRNA-1"/>
    <property type="gene ID" value="DME_0000076401"/>
</dbReference>
<evidence type="ECO:0000313" key="3">
    <source>
        <dbReference type="EMBL" id="VDN55151.1"/>
    </source>
</evidence>
<dbReference type="Proteomes" id="UP000274756">
    <property type="component" value="Unassembled WGS sequence"/>
</dbReference>
<proteinExistence type="predicted"/>